<reference evidence="1 2" key="1">
    <citation type="submission" date="2023-09" db="EMBL/GenBank/DDBJ databases">
        <title>Pyrofollis japonicus gen. nov. sp. nov., a novel member of the family Pyrodictiaceae isolated from the Iheya North hydrothermal field.</title>
        <authorList>
            <person name="Miyazaki U."/>
            <person name="Sanari M."/>
            <person name="Tame A."/>
            <person name="Kitajima M."/>
            <person name="Okamoto A."/>
            <person name="Sawayama S."/>
            <person name="Miyazaki J."/>
            <person name="Takai K."/>
            <person name="Nakagawa S."/>
        </authorList>
    </citation>
    <scope>NUCLEOTIDE SEQUENCE [LARGE SCALE GENOMIC DNA]</scope>
    <source>
        <strain evidence="1 2">AV2</strain>
    </source>
</reference>
<protein>
    <submittedName>
        <fullName evidence="1">Uncharacterized protein</fullName>
    </submittedName>
</protein>
<sequence>MSTHISKVSDNIEALPSVYSTLSVAEIIDNLMSAMNSSGELIVGLMPSKNVCNEEIFNEFWQLHTALIVYHYDAVMLMRYSLLSALTGYYSVAFSELRNALESVIRGIIFDLLAIPQYRKNAVNLKKINGFKAAKSFKELLELIEKEIGDSRIVPSAYLFDLMESKLTDFNPSAAFAKLLEQLKNWGIIDGHLFKIIHDYYSELSGHAHRVHPRFLETGARIATYRDWIELEPVPEYLLKYLNKFIDVSGIITYLVLRVFSIDLANDQYLRCVDWKEVANIDNELARLSREYLCWQKVKELVESLKQHPNNIAEN</sequence>
<gene>
    <name evidence="1" type="ORF">PABY_12930</name>
</gene>
<dbReference type="Proteomes" id="UP001341135">
    <property type="component" value="Chromosome"/>
</dbReference>
<dbReference type="EMBL" id="AP028907">
    <property type="protein sequence ID" value="BES81726.1"/>
    <property type="molecule type" value="Genomic_DNA"/>
</dbReference>
<accession>A0ABN6ZU60</accession>
<evidence type="ECO:0000313" key="2">
    <source>
        <dbReference type="Proteomes" id="UP001341135"/>
    </source>
</evidence>
<keyword evidence="2" id="KW-1185">Reference proteome</keyword>
<organism evidence="1 2">
    <name type="scientific">Pyrodictium abyssi</name>
    <dbReference type="NCBI Taxonomy" id="54256"/>
    <lineage>
        <taxon>Archaea</taxon>
        <taxon>Thermoproteota</taxon>
        <taxon>Thermoprotei</taxon>
        <taxon>Desulfurococcales</taxon>
        <taxon>Pyrodictiaceae</taxon>
        <taxon>Pyrodictium</taxon>
    </lineage>
</organism>
<name>A0ABN6ZU60_9CREN</name>
<proteinExistence type="predicted"/>
<evidence type="ECO:0000313" key="1">
    <source>
        <dbReference type="EMBL" id="BES81726.1"/>
    </source>
</evidence>